<evidence type="ECO:0000313" key="3">
    <source>
        <dbReference type="Proteomes" id="UP000184267"/>
    </source>
</evidence>
<organism evidence="2 3">
    <name type="scientific">Trametes pubescens</name>
    <name type="common">White-rot fungus</name>
    <dbReference type="NCBI Taxonomy" id="154538"/>
    <lineage>
        <taxon>Eukaryota</taxon>
        <taxon>Fungi</taxon>
        <taxon>Dikarya</taxon>
        <taxon>Basidiomycota</taxon>
        <taxon>Agaricomycotina</taxon>
        <taxon>Agaricomycetes</taxon>
        <taxon>Polyporales</taxon>
        <taxon>Polyporaceae</taxon>
        <taxon>Trametes</taxon>
    </lineage>
</organism>
<dbReference type="GO" id="GO:0006094">
    <property type="term" value="P:gluconeogenesis"/>
    <property type="evidence" value="ECO:0007669"/>
    <property type="project" value="InterPro"/>
</dbReference>
<dbReference type="InterPro" id="IPR029009">
    <property type="entry name" value="ASB_dom_sf"/>
</dbReference>
<reference evidence="2 3" key="1">
    <citation type="submission" date="2016-10" db="EMBL/GenBank/DDBJ databases">
        <title>Genome sequence of the basidiomycete white-rot fungus Trametes pubescens.</title>
        <authorList>
            <person name="Makela M.R."/>
            <person name="Granchi Z."/>
            <person name="Peng M."/>
            <person name="De Vries R.P."/>
            <person name="Grigoriev I."/>
            <person name="Riley R."/>
            <person name="Hilden K."/>
        </authorList>
    </citation>
    <scope>NUCLEOTIDE SEQUENCE [LARGE SCALE GENOMIC DNA]</scope>
    <source>
        <strain evidence="2 3">FBCC735</strain>
    </source>
</reference>
<dbReference type="EMBL" id="MNAD01000894">
    <property type="protein sequence ID" value="OJT09650.1"/>
    <property type="molecule type" value="Genomic_DNA"/>
</dbReference>
<protein>
    <recommendedName>
        <fullName evidence="1">Serine dehydratase beta chain domain-containing protein</fullName>
    </recommendedName>
</protein>
<gene>
    <name evidence="2" type="ORF">TRAPUB_13903</name>
</gene>
<accession>A0A1M2VQ12</accession>
<dbReference type="Proteomes" id="UP000184267">
    <property type="component" value="Unassembled WGS sequence"/>
</dbReference>
<dbReference type="GO" id="GO:0003941">
    <property type="term" value="F:L-serine ammonia-lyase activity"/>
    <property type="evidence" value="ECO:0007669"/>
    <property type="project" value="InterPro"/>
</dbReference>
<dbReference type="InterPro" id="IPR005131">
    <property type="entry name" value="Ser_deHydtase_bsu"/>
</dbReference>
<feature type="domain" description="Serine dehydratase beta chain" evidence="1">
    <location>
        <begin position="100"/>
        <end position="175"/>
    </location>
</feature>
<evidence type="ECO:0000259" key="1">
    <source>
        <dbReference type="Pfam" id="PF03315"/>
    </source>
</evidence>
<dbReference type="Pfam" id="PF03315">
    <property type="entry name" value="SDH_beta"/>
    <property type="match status" value="1"/>
</dbReference>
<dbReference type="STRING" id="154538.A0A1M2VQ12"/>
<sequence>MLTTTRLHLLRARRVVGSKLPAAARPPLCSSGLTFGRASVGETIASTRHFVASATRREDDRRPREDVDGDVIPAEELTSVGSHEQQHEHAVISTFDLFSIGGSDPETIDTGTIPSRYAAILENKILLLGGRHHITYDMDRDMVWRWDQVLKTHPNGMRFSAFGEDGDLLATNEYFR</sequence>
<name>A0A1M2VQ12_TRAPU</name>
<proteinExistence type="predicted"/>
<dbReference type="SUPFAM" id="SSF143548">
    <property type="entry name" value="Serine metabolism enzymes domain"/>
    <property type="match status" value="1"/>
</dbReference>
<dbReference type="AlphaFoldDB" id="A0A1M2VQ12"/>
<comment type="caution">
    <text evidence="2">The sequence shown here is derived from an EMBL/GenBank/DDBJ whole genome shotgun (WGS) entry which is preliminary data.</text>
</comment>
<dbReference type="GO" id="GO:0051539">
    <property type="term" value="F:4 iron, 4 sulfur cluster binding"/>
    <property type="evidence" value="ECO:0007669"/>
    <property type="project" value="InterPro"/>
</dbReference>
<dbReference type="Gene3D" id="3.30.1330.90">
    <property type="entry name" value="D-3-phosphoglycerate dehydrogenase, domain 3"/>
    <property type="match status" value="1"/>
</dbReference>
<keyword evidence="3" id="KW-1185">Reference proteome</keyword>
<dbReference type="OrthoDB" id="192663at2759"/>
<evidence type="ECO:0000313" key="2">
    <source>
        <dbReference type="EMBL" id="OJT09650.1"/>
    </source>
</evidence>